<keyword evidence="11" id="KW-1185">Reference proteome</keyword>
<dbReference type="InterPro" id="IPR017853">
    <property type="entry name" value="GH"/>
</dbReference>
<dbReference type="AlphaFoldDB" id="A0A9E7H6D7"/>
<dbReference type="Proteomes" id="UP001055439">
    <property type="component" value="Chromosome 8"/>
</dbReference>
<dbReference type="EC" id="3.2.1.22" evidence="3 8"/>
<dbReference type="OrthoDB" id="5795902at2759"/>
<dbReference type="PRINTS" id="PR00740">
    <property type="entry name" value="GLHYDRLASE27"/>
</dbReference>
<dbReference type="GO" id="GO:0004557">
    <property type="term" value="F:alpha-galactosidase activity"/>
    <property type="evidence" value="ECO:0007669"/>
    <property type="project" value="UniProtKB-EC"/>
</dbReference>
<evidence type="ECO:0000256" key="4">
    <source>
        <dbReference type="ARBA" id="ARBA00022729"/>
    </source>
</evidence>
<dbReference type="PANTHER" id="PTHR11452">
    <property type="entry name" value="ALPHA-GALACTOSIDASE/ALPHA-N-ACETYLGALACTOSAMINIDASE"/>
    <property type="match status" value="1"/>
</dbReference>
<comment type="catalytic activity">
    <reaction evidence="1 8">
        <text>Hydrolysis of terminal, non-reducing alpha-D-galactose residues in alpha-D-galactosides, including galactose oligosaccharides, galactomannans and galactolipids.</text>
        <dbReference type="EC" id="3.2.1.22"/>
    </reaction>
</comment>
<feature type="domain" description="Alpha galactosidase C-terminal" evidence="9">
    <location>
        <begin position="123"/>
        <end position="178"/>
    </location>
</feature>
<evidence type="ECO:0000256" key="2">
    <source>
        <dbReference type="ARBA" id="ARBA00009743"/>
    </source>
</evidence>
<accession>A0A9E7H6D7</accession>
<feature type="non-terminal residue" evidence="10">
    <location>
        <position position="1"/>
    </location>
</feature>
<keyword evidence="6 8" id="KW-1015">Disulfide bond</keyword>
<gene>
    <name evidence="10" type="ORF">MUK42_17736</name>
</gene>
<dbReference type="InterPro" id="IPR013785">
    <property type="entry name" value="Aldolase_TIM"/>
</dbReference>
<organism evidence="10 11">
    <name type="scientific">Musa troglodytarum</name>
    <name type="common">fe'i banana</name>
    <dbReference type="NCBI Taxonomy" id="320322"/>
    <lineage>
        <taxon>Eukaryota</taxon>
        <taxon>Viridiplantae</taxon>
        <taxon>Streptophyta</taxon>
        <taxon>Embryophyta</taxon>
        <taxon>Tracheophyta</taxon>
        <taxon>Spermatophyta</taxon>
        <taxon>Magnoliopsida</taxon>
        <taxon>Liliopsida</taxon>
        <taxon>Zingiberales</taxon>
        <taxon>Musaceae</taxon>
        <taxon>Musa</taxon>
    </lineage>
</organism>
<evidence type="ECO:0000256" key="8">
    <source>
        <dbReference type="RuleBase" id="RU361168"/>
    </source>
</evidence>
<evidence type="ECO:0000256" key="6">
    <source>
        <dbReference type="ARBA" id="ARBA00023157"/>
    </source>
</evidence>
<reference evidence="10" key="1">
    <citation type="submission" date="2022-05" db="EMBL/GenBank/DDBJ databases">
        <title>The Musa troglodytarum L. genome provides insights into the mechanism of non-climacteric behaviour and enrichment of carotenoids.</title>
        <authorList>
            <person name="Wang J."/>
        </authorList>
    </citation>
    <scope>NUCLEOTIDE SEQUENCE</scope>
    <source>
        <tissue evidence="10">Leaf</tissue>
    </source>
</reference>
<evidence type="ECO:0000256" key="1">
    <source>
        <dbReference type="ARBA" id="ARBA00001255"/>
    </source>
</evidence>
<evidence type="ECO:0000313" key="10">
    <source>
        <dbReference type="EMBL" id="URE27616.1"/>
    </source>
</evidence>
<dbReference type="FunFam" id="2.60.40.1180:FF:000008">
    <property type="entry name" value="Alpha-galactosidase"/>
    <property type="match status" value="1"/>
</dbReference>
<dbReference type="GO" id="GO:0005975">
    <property type="term" value="P:carbohydrate metabolic process"/>
    <property type="evidence" value="ECO:0007669"/>
    <property type="project" value="InterPro"/>
</dbReference>
<name>A0A9E7H6D7_9LILI</name>
<evidence type="ECO:0000256" key="5">
    <source>
        <dbReference type="ARBA" id="ARBA00022801"/>
    </source>
</evidence>
<keyword evidence="7 8" id="KW-0326">Glycosidase</keyword>
<keyword evidence="5 8" id="KW-0378">Hydrolase</keyword>
<dbReference type="GO" id="GO:0009505">
    <property type="term" value="C:plant-type cell wall"/>
    <property type="evidence" value="ECO:0007669"/>
    <property type="project" value="TreeGrafter"/>
</dbReference>
<dbReference type="InterPro" id="IPR041233">
    <property type="entry name" value="Melibiase_C"/>
</dbReference>
<dbReference type="PANTHER" id="PTHR11452:SF71">
    <property type="entry name" value="ALPHA-GALACTOSIDASE"/>
    <property type="match status" value="1"/>
</dbReference>
<dbReference type="Pfam" id="PF16499">
    <property type="entry name" value="Melibiase_2"/>
    <property type="match status" value="1"/>
</dbReference>
<sequence length="222" mass="24898">RFNKDNPATWVRSLRNSWRTIEDIEDNWNSITSIADENDKWASYAGPDGWNGPDMHEVGNGGMTTEEYRAHFSIWALMKAPLLIGCVVRKMRNESLEILSNSEVIAVNQNKLGVQGKKVVWGGDGEVWCSPLRRGRVAVVMWNRGSSPASIMAKWTDIGLQPSAVVNTRDLWAHETTEFRERGDRHRGGPSCLQDVRVDYQVGDETCTSPTHAVLLCLQASE</sequence>
<dbReference type="Gene3D" id="2.60.40.1180">
    <property type="entry name" value="Golgi alpha-mannosidase II"/>
    <property type="match status" value="1"/>
</dbReference>
<dbReference type="Gene3D" id="3.20.20.70">
    <property type="entry name" value="Aldolase class I"/>
    <property type="match status" value="1"/>
</dbReference>
<dbReference type="InterPro" id="IPR013780">
    <property type="entry name" value="Glyco_hydro_b"/>
</dbReference>
<protein>
    <recommendedName>
        <fullName evidence="3 8">Alpha-galactosidase</fullName>
        <ecNumber evidence="3 8">3.2.1.22</ecNumber>
    </recommendedName>
    <alternativeName>
        <fullName evidence="8">Melibiase</fullName>
    </alternativeName>
</protein>
<dbReference type="SUPFAM" id="SSF51011">
    <property type="entry name" value="Glycosyl hydrolase domain"/>
    <property type="match status" value="1"/>
</dbReference>
<dbReference type="Pfam" id="PF17801">
    <property type="entry name" value="Melibiase_C"/>
    <property type="match status" value="1"/>
</dbReference>
<evidence type="ECO:0000313" key="11">
    <source>
        <dbReference type="Proteomes" id="UP001055439"/>
    </source>
</evidence>
<dbReference type="EMBL" id="CP097510">
    <property type="protein sequence ID" value="URE27616.1"/>
    <property type="molecule type" value="Genomic_DNA"/>
</dbReference>
<dbReference type="SUPFAM" id="SSF51445">
    <property type="entry name" value="(Trans)glycosidases"/>
    <property type="match status" value="1"/>
</dbReference>
<evidence type="ECO:0000256" key="3">
    <source>
        <dbReference type="ARBA" id="ARBA00012755"/>
    </source>
</evidence>
<comment type="similarity">
    <text evidence="2 8">Belongs to the glycosyl hydrolase 27 family.</text>
</comment>
<evidence type="ECO:0000259" key="9">
    <source>
        <dbReference type="Pfam" id="PF17801"/>
    </source>
</evidence>
<proteinExistence type="inferred from homology"/>
<dbReference type="InterPro" id="IPR002241">
    <property type="entry name" value="Glyco_hydro_27"/>
</dbReference>
<evidence type="ECO:0000256" key="7">
    <source>
        <dbReference type="ARBA" id="ARBA00023295"/>
    </source>
</evidence>
<keyword evidence="4" id="KW-0732">Signal</keyword>